<dbReference type="AlphaFoldDB" id="A0A1I6NRG6"/>
<dbReference type="EMBL" id="FOZP01000001">
    <property type="protein sequence ID" value="SFS30493.1"/>
    <property type="molecule type" value="Genomic_DNA"/>
</dbReference>
<dbReference type="Proteomes" id="UP000199312">
    <property type="component" value="Unassembled WGS sequence"/>
</dbReference>
<keyword evidence="2" id="KW-1185">Reference proteome</keyword>
<name>A0A1I6NRG6_9FLAO</name>
<proteinExistence type="predicted"/>
<evidence type="ECO:0000313" key="2">
    <source>
        <dbReference type="Proteomes" id="UP000199312"/>
    </source>
</evidence>
<dbReference type="STRING" id="593133.SAMN04488006_0444"/>
<accession>A0A1I6NRG6</accession>
<dbReference type="RefSeq" id="WP_090222095.1">
    <property type="nucleotide sequence ID" value="NZ_FOZP01000001.1"/>
</dbReference>
<organism evidence="1 2">
    <name type="scientific">Lutibacter maritimus</name>
    <dbReference type="NCBI Taxonomy" id="593133"/>
    <lineage>
        <taxon>Bacteria</taxon>
        <taxon>Pseudomonadati</taxon>
        <taxon>Bacteroidota</taxon>
        <taxon>Flavobacteriia</taxon>
        <taxon>Flavobacteriales</taxon>
        <taxon>Flavobacteriaceae</taxon>
        <taxon>Lutibacter</taxon>
    </lineage>
</organism>
<sequence length="85" mass="9481">MGIVTGKIKEIEDLSQGVHLKKRVSIKTNESGYVFLEFRGVLKKLCDNLKEGDDVMAEHSYDGKTSKKSGVKFNNLPGINIQKIN</sequence>
<protein>
    <submittedName>
        <fullName evidence="1">Uncharacterized protein</fullName>
    </submittedName>
</protein>
<gene>
    <name evidence="1" type="ORF">SAMN04488006_0444</name>
</gene>
<evidence type="ECO:0000313" key="1">
    <source>
        <dbReference type="EMBL" id="SFS30493.1"/>
    </source>
</evidence>
<reference evidence="2" key="1">
    <citation type="submission" date="2016-10" db="EMBL/GenBank/DDBJ databases">
        <authorList>
            <person name="Varghese N."/>
            <person name="Submissions S."/>
        </authorList>
    </citation>
    <scope>NUCLEOTIDE SEQUENCE [LARGE SCALE GENOMIC DNA]</scope>
    <source>
        <strain evidence="2">DSM 24450</strain>
    </source>
</reference>